<comment type="caution">
    <text evidence="2">The sequence shown here is derived from an EMBL/GenBank/DDBJ whole genome shotgun (WGS) entry which is preliminary data.</text>
</comment>
<evidence type="ECO:0000256" key="1">
    <source>
        <dbReference type="SAM" id="MobiDB-lite"/>
    </source>
</evidence>
<dbReference type="AlphaFoldDB" id="H0JNP6"/>
<organism evidence="2 3">
    <name type="scientific">Rhodococcus pyridinivorans AK37</name>
    <dbReference type="NCBI Taxonomy" id="1114960"/>
    <lineage>
        <taxon>Bacteria</taxon>
        <taxon>Bacillati</taxon>
        <taxon>Actinomycetota</taxon>
        <taxon>Actinomycetes</taxon>
        <taxon>Mycobacteriales</taxon>
        <taxon>Nocardiaceae</taxon>
        <taxon>Rhodococcus</taxon>
    </lineage>
</organism>
<dbReference type="PATRIC" id="fig|1114960.4.peg.1246"/>
<evidence type="ECO:0000313" key="2">
    <source>
        <dbReference type="EMBL" id="EHK85018.1"/>
    </source>
</evidence>
<gene>
    <name evidence="2" type="ORF">AK37_06197</name>
</gene>
<dbReference type="EMBL" id="AHBW01000033">
    <property type="protein sequence ID" value="EHK85018.1"/>
    <property type="molecule type" value="Genomic_DNA"/>
</dbReference>
<evidence type="ECO:0000313" key="3">
    <source>
        <dbReference type="Proteomes" id="UP000005064"/>
    </source>
</evidence>
<reference evidence="2 3" key="1">
    <citation type="submission" date="2011-12" db="EMBL/GenBank/DDBJ databases">
        <authorList>
            <person name="Kriszt B."/>
            <person name="Tancsics A."/>
            <person name="Cserhati M."/>
            <person name="Toth A."/>
            <person name="Nagy I."/>
            <person name="Horvath B."/>
            <person name="Tamura T."/>
            <person name="Kukolya J."/>
            <person name="Szoboszlay S."/>
        </authorList>
    </citation>
    <scope>NUCLEOTIDE SEQUENCE [LARGE SCALE GENOMIC DNA]</scope>
    <source>
        <strain evidence="2 3">AK37</strain>
    </source>
</reference>
<protein>
    <submittedName>
        <fullName evidence="2">Uncharacterized protein</fullName>
    </submittedName>
</protein>
<sequence length="119" mass="12997">MYGMRTSREHFSIPGSNPVANSVDVHALAETARRIGGVGQGPAPVIAELVTGDWQPVYFAEADRLREITRAQGRKYEGVRAGRLRWSSTVRAVPPVTETAVPPRDLDVPAASRAHPEPW</sequence>
<accession>H0JNP6</accession>
<name>H0JNP6_9NOCA</name>
<dbReference type="Proteomes" id="UP000005064">
    <property type="component" value="Unassembled WGS sequence"/>
</dbReference>
<proteinExistence type="predicted"/>
<feature type="region of interest" description="Disordered" evidence="1">
    <location>
        <begin position="97"/>
        <end position="119"/>
    </location>
</feature>